<accession>A0A7D9HFD8</accession>
<dbReference type="AlphaFoldDB" id="A0A7D9HFD8"/>
<dbReference type="Gene3D" id="3.40.50.12700">
    <property type="match status" value="1"/>
</dbReference>
<evidence type="ECO:0000313" key="3">
    <source>
        <dbReference type="EMBL" id="CAB3983024.1"/>
    </source>
</evidence>
<reference evidence="3" key="1">
    <citation type="submission" date="2020-04" db="EMBL/GenBank/DDBJ databases">
        <authorList>
            <person name="Alioto T."/>
            <person name="Alioto T."/>
            <person name="Gomez Garrido J."/>
        </authorList>
    </citation>
    <scope>NUCLEOTIDE SEQUENCE</scope>
    <source>
        <strain evidence="3">A484AB</strain>
    </source>
</reference>
<evidence type="ECO:0000313" key="4">
    <source>
        <dbReference type="Proteomes" id="UP001152795"/>
    </source>
</evidence>
<keyword evidence="4" id="KW-1185">Reference proteome</keyword>
<evidence type="ECO:0000256" key="1">
    <source>
        <dbReference type="SAM" id="Coils"/>
    </source>
</evidence>
<dbReference type="Gene3D" id="3.40.50.12690">
    <property type="match status" value="1"/>
</dbReference>
<feature type="region of interest" description="Disordered" evidence="2">
    <location>
        <begin position="242"/>
        <end position="300"/>
    </location>
</feature>
<sequence>MATDHASQSSVNFGEKFPLNEPEVTQSVDNGNHLCYETNKGKIQFKWMSSFDKLAQFVDQSLKVDGVWSEITTNGGYHVCKSPEVTLSFYPTTKTLKIQGPKQVYYRSLLQDIGGLDINNFKKQETNPEALERDEEESFDASLVCISSQSSVGEMPTVCCGSSCAEGMKKLWQEIEAIKTNLKISEMKSASASCPTCETNLKDKQDALNKCVEYENTIKRLEDEKLSLITAIRLLQEDSQSIHSKTDKIPANSGPWEKVNRKGKRNNNNSQDQAQTKNDDKAADAEGHGVNQDESSKKRSVVILGDSMTKNIQGWKLSTKDKHVVARTFPGSTVEDMSDYCKPFTRQNPEKIILHVGTNNVVYDTPTNVATKITNLAKKIKKDLPSTKIAISGLICRKDEKLNNNIKQVNDVLKKSCNSNNWKFISNHNIGNDMINGSGVHLNRKGVYTFASNLKLAINKD</sequence>
<evidence type="ECO:0000256" key="2">
    <source>
        <dbReference type="SAM" id="MobiDB-lite"/>
    </source>
</evidence>
<dbReference type="EMBL" id="CACRXK020000566">
    <property type="protein sequence ID" value="CAB3983024.1"/>
    <property type="molecule type" value="Genomic_DNA"/>
</dbReference>
<feature type="coiled-coil region" evidence="1">
    <location>
        <begin position="204"/>
        <end position="238"/>
    </location>
</feature>
<dbReference type="OrthoDB" id="10072345at2759"/>
<comment type="caution">
    <text evidence="3">The sequence shown here is derived from an EMBL/GenBank/DDBJ whole genome shotgun (WGS) entry which is preliminary data.</text>
</comment>
<dbReference type="SUPFAM" id="SSF52266">
    <property type="entry name" value="SGNH hydrolase"/>
    <property type="match status" value="1"/>
</dbReference>
<protein>
    <submittedName>
        <fullName evidence="3">Transposon Ty3-G Gag-Pol poly</fullName>
    </submittedName>
</protein>
<proteinExistence type="predicted"/>
<feature type="compositionally biased region" description="Basic and acidic residues" evidence="2">
    <location>
        <begin position="277"/>
        <end position="287"/>
    </location>
</feature>
<dbReference type="Proteomes" id="UP001152795">
    <property type="component" value="Unassembled WGS sequence"/>
</dbReference>
<keyword evidence="1" id="KW-0175">Coiled coil</keyword>
<name>A0A7D9HFD8_PARCT</name>
<gene>
    <name evidence="3" type="ORF">PACLA_8A013191</name>
</gene>
<organism evidence="3 4">
    <name type="scientific">Paramuricea clavata</name>
    <name type="common">Red gorgonian</name>
    <name type="synonym">Violescent sea-whip</name>
    <dbReference type="NCBI Taxonomy" id="317549"/>
    <lineage>
        <taxon>Eukaryota</taxon>
        <taxon>Metazoa</taxon>
        <taxon>Cnidaria</taxon>
        <taxon>Anthozoa</taxon>
        <taxon>Octocorallia</taxon>
        <taxon>Malacalcyonacea</taxon>
        <taxon>Plexauridae</taxon>
        <taxon>Paramuricea</taxon>
    </lineage>
</organism>